<dbReference type="PANTHER" id="PTHR43312:SF1">
    <property type="entry name" value="NADP-DEPENDENT OXIDOREDUCTASE DOMAIN-CONTAINING PROTEIN"/>
    <property type="match status" value="1"/>
</dbReference>
<organism evidence="5 6">
    <name type="scientific">Ferviditalea candida</name>
    <dbReference type="NCBI Taxonomy" id="3108399"/>
    <lineage>
        <taxon>Bacteria</taxon>
        <taxon>Bacillati</taxon>
        <taxon>Bacillota</taxon>
        <taxon>Bacilli</taxon>
        <taxon>Bacillales</taxon>
        <taxon>Paenibacillaceae</taxon>
        <taxon>Ferviditalea</taxon>
    </lineage>
</organism>
<evidence type="ECO:0000256" key="1">
    <source>
        <dbReference type="ARBA" id="ARBA00022723"/>
    </source>
</evidence>
<proteinExistence type="predicted"/>
<accession>A0ABU5ZIB7</accession>
<evidence type="ECO:0000256" key="3">
    <source>
        <dbReference type="ARBA" id="ARBA00023014"/>
    </source>
</evidence>
<dbReference type="Gene3D" id="3.20.20.100">
    <property type="entry name" value="NADP-dependent oxidoreductase domain"/>
    <property type="match status" value="1"/>
</dbReference>
<name>A0ABU5ZIB7_9BACL</name>
<gene>
    <name evidence="5" type="ORF">VF724_05155</name>
</gene>
<evidence type="ECO:0000259" key="4">
    <source>
        <dbReference type="Pfam" id="PF00248"/>
    </source>
</evidence>
<dbReference type="SUPFAM" id="SSF51430">
    <property type="entry name" value="NAD(P)-linked oxidoreductase"/>
    <property type="match status" value="1"/>
</dbReference>
<dbReference type="SUPFAM" id="SSF46548">
    <property type="entry name" value="alpha-helical ferredoxin"/>
    <property type="match status" value="1"/>
</dbReference>
<dbReference type="PRINTS" id="PR00069">
    <property type="entry name" value="ALDKETRDTASE"/>
</dbReference>
<dbReference type="InterPro" id="IPR017900">
    <property type="entry name" value="4Fe4S_Fe_S_CS"/>
</dbReference>
<sequence>MRYTEFGRTGHTVSSLGFGAMNLPGVPLEQARAALNYALDHGINYIDTAAAYRNSEEIIGESIAHRRKEFFLATKTSKRDAKEAKEEIDRSLKRMNTDYIDLLQIHYVNHVHEFQQIMNENGAYQAALEAKREGKIRFIGITGHRPELLAKWIANGDFDQVLFHLSLVQPFANDELIPAAARMNMARTAMKPLSGGLIGPIDKAIRYPYSQNIHVLISGMTSTEDVKANIAAMERPVNEEERRELEQLAAELGAHDCRRCNYCSGSCPAGIAIPDVMISSQVRLKAGLLPKGQEWYENNKDKIISCADYEPCKDKPICEPKCPYRLPMRQAVMEAASYYNSRFRSESRY</sequence>
<dbReference type="Proteomes" id="UP001310386">
    <property type="component" value="Unassembled WGS sequence"/>
</dbReference>
<dbReference type="InterPro" id="IPR023210">
    <property type="entry name" value="NADP_OxRdtase_dom"/>
</dbReference>
<dbReference type="InterPro" id="IPR020471">
    <property type="entry name" value="AKR"/>
</dbReference>
<evidence type="ECO:0000313" key="6">
    <source>
        <dbReference type="Proteomes" id="UP001310386"/>
    </source>
</evidence>
<protein>
    <submittedName>
        <fullName evidence="5">Aldo/keto reductase</fullName>
    </submittedName>
</protein>
<keyword evidence="1" id="KW-0479">Metal-binding</keyword>
<keyword evidence="6" id="KW-1185">Reference proteome</keyword>
<evidence type="ECO:0000313" key="5">
    <source>
        <dbReference type="EMBL" id="MEB3101046.1"/>
    </source>
</evidence>
<evidence type="ECO:0000256" key="2">
    <source>
        <dbReference type="ARBA" id="ARBA00023004"/>
    </source>
</evidence>
<dbReference type="PANTHER" id="PTHR43312">
    <property type="entry name" value="D-THREO-ALDOSE 1-DEHYDROGENASE"/>
    <property type="match status" value="1"/>
</dbReference>
<dbReference type="Pfam" id="PF00248">
    <property type="entry name" value="Aldo_ket_red"/>
    <property type="match status" value="1"/>
</dbReference>
<reference evidence="5" key="1">
    <citation type="submission" date="2023-12" db="EMBL/GenBank/DDBJ databases">
        <title>Fervidustalea candida gen. nov., sp. nov., a novel member of the family Paenibacillaceae isolated from a geothermal area.</title>
        <authorList>
            <person name="Li W.-J."/>
            <person name="Jiao J.-Y."/>
            <person name="Chen Y."/>
        </authorList>
    </citation>
    <scope>NUCLEOTIDE SEQUENCE</scope>
    <source>
        <strain evidence="5">SYSU GA230002</strain>
    </source>
</reference>
<dbReference type="EMBL" id="JAYJLD010000005">
    <property type="protein sequence ID" value="MEB3101046.1"/>
    <property type="molecule type" value="Genomic_DNA"/>
</dbReference>
<dbReference type="RefSeq" id="WP_371753160.1">
    <property type="nucleotide sequence ID" value="NZ_JAYJLD010000005.1"/>
</dbReference>
<keyword evidence="3" id="KW-0411">Iron-sulfur</keyword>
<feature type="domain" description="NADP-dependent oxidoreductase" evidence="4">
    <location>
        <begin position="16"/>
        <end position="198"/>
    </location>
</feature>
<dbReference type="InterPro" id="IPR036812">
    <property type="entry name" value="NAD(P)_OxRdtase_dom_sf"/>
</dbReference>
<dbReference type="InterPro" id="IPR053135">
    <property type="entry name" value="AKR2_Oxidoreductase"/>
</dbReference>
<dbReference type="CDD" id="cd19100">
    <property type="entry name" value="AKR_unchar"/>
    <property type="match status" value="1"/>
</dbReference>
<comment type="caution">
    <text evidence="5">The sequence shown here is derived from an EMBL/GenBank/DDBJ whole genome shotgun (WGS) entry which is preliminary data.</text>
</comment>
<dbReference type="PROSITE" id="PS00198">
    <property type="entry name" value="4FE4S_FER_1"/>
    <property type="match status" value="1"/>
</dbReference>
<keyword evidence="2" id="KW-0408">Iron</keyword>